<keyword evidence="1" id="KW-0732">Signal</keyword>
<feature type="chain" id="PRO_5043392192" evidence="1">
    <location>
        <begin position="25"/>
        <end position="498"/>
    </location>
</feature>
<dbReference type="RefSeq" id="WP_353476752.1">
    <property type="nucleotide sequence ID" value="NZ_CP123390.1"/>
</dbReference>
<dbReference type="InterPro" id="IPR037050">
    <property type="entry name" value="DUF1254_sf"/>
</dbReference>
<dbReference type="PANTHER" id="PTHR36509:SF3">
    <property type="entry name" value="SIGNAL PEPTIDE PROTEIN"/>
    <property type="match status" value="1"/>
</dbReference>
<dbReference type="PANTHER" id="PTHR36509">
    <property type="entry name" value="BLL3101 PROTEIN"/>
    <property type="match status" value="1"/>
</dbReference>
<dbReference type="EMBL" id="CP123390">
    <property type="protein sequence ID" value="XCC97874.1"/>
    <property type="molecule type" value="Genomic_DNA"/>
</dbReference>
<organism evidence="4">
    <name type="scientific">Alloyangia sp. H15</name>
    <dbReference type="NCBI Taxonomy" id="3029062"/>
    <lineage>
        <taxon>Bacteria</taxon>
        <taxon>Pseudomonadati</taxon>
        <taxon>Pseudomonadota</taxon>
        <taxon>Alphaproteobacteria</taxon>
        <taxon>Rhodobacterales</taxon>
        <taxon>Roseobacteraceae</taxon>
        <taxon>Alloyangia</taxon>
    </lineage>
</organism>
<reference evidence="4" key="1">
    <citation type="submission" date="2023-02" db="EMBL/GenBank/DDBJ databases">
        <title>Description and genomic characterization of Salipiger bruguierae sp. nov., isolated from the sediment of mangrove plant Bruguiera sexangula.</title>
        <authorList>
            <person name="Long M."/>
        </authorList>
    </citation>
    <scope>NUCLEOTIDE SEQUENCE</scope>
    <source>
        <strain evidence="4">H15</strain>
        <plasmid evidence="4">unnamed5</plasmid>
    </source>
</reference>
<dbReference type="Pfam" id="PF06742">
    <property type="entry name" value="DUF1214"/>
    <property type="match status" value="1"/>
</dbReference>
<dbReference type="Gene3D" id="2.60.40.1610">
    <property type="entry name" value="Domain of unknown function DUF1254"/>
    <property type="match status" value="1"/>
</dbReference>
<proteinExistence type="predicted"/>
<dbReference type="InterPro" id="IPR037049">
    <property type="entry name" value="DUF1214_C_sf"/>
</dbReference>
<dbReference type="AlphaFoldDB" id="A0AAU8ASV2"/>
<accession>A0AAU8ASV2</accession>
<dbReference type="SUPFAM" id="SSF160935">
    <property type="entry name" value="VPA0735-like"/>
    <property type="match status" value="1"/>
</dbReference>
<dbReference type="Gene3D" id="1.10.3360.10">
    <property type="entry name" value="VPA0735-like domain"/>
    <property type="match status" value="1"/>
</dbReference>
<evidence type="ECO:0000256" key="1">
    <source>
        <dbReference type="SAM" id="SignalP"/>
    </source>
</evidence>
<gene>
    <name evidence="4" type="ORF">PVT71_29050</name>
</gene>
<feature type="signal peptide" evidence="1">
    <location>
        <begin position="1"/>
        <end position="24"/>
    </location>
</feature>
<feature type="domain" description="DUF1214" evidence="2">
    <location>
        <begin position="372"/>
        <end position="482"/>
    </location>
</feature>
<dbReference type="InterPro" id="IPR010679">
    <property type="entry name" value="DUF1254"/>
</dbReference>
<feature type="domain" description="DUF1254" evidence="3">
    <location>
        <begin position="104"/>
        <end position="208"/>
    </location>
</feature>
<dbReference type="InterPro" id="IPR010621">
    <property type="entry name" value="DUF1214"/>
</dbReference>
<geneLocation type="plasmid" evidence="4">
    <name>unnamed5</name>
</geneLocation>
<evidence type="ECO:0000259" key="3">
    <source>
        <dbReference type="Pfam" id="PF06863"/>
    </source>
</evidence>
<protein>
    <submittedName>
        <fullName evidence="4">DUF1214 domain-containing protein</fullName>
    </submittedName>
</protein>
<dbReference type="Gene3D" id="2.60.120.600">
    <property type="entry name" value="Domain of unknown function DUF1214, C-terminal domain"/>
    <property type="match status" value="1"/>
</dbReference>
<name>A0AAU8ASV2_9RHOB</name>
<keyword evidence="4" id="KW-0614">Plasmid</keyword>
<evidence type="ECO:0000259" key="2">
    <source>
        <dbReference type="Pfam" id="PF06742"/>
    </source>
</evidence>
<evidence type="ECO:0000313" key="4">
    <source>
        <dbReference type="EMBL" id="XCC97874.1"/>
    </source>
</evidence>
<sequence length="498" mass="55174">MPRPLAILTLSAVICAATTLPALAQEATPLAQAKLQGDETLDTPAGAIVLQDSYFDEDASERLFDLMDLQRAAQLYIWSTPLVSTATWRDNQGEAFGTDTPGAFAVLETLKEKRGIVTANLTTPYIFNFTDLSEGPVQIDYPAGQTAGGVLDMWMRPVFDLGLTGPDKGEGATYVVVGPEGDPSQYEAEGIHVFQSATNNVLVGIRILDPDPSYYDTYISAYKMGPVGSAGDATFVKGKDVEWSATAPRGLAYWETLSAIVNEEPVREIDKPWMAMLEPLGIVKGEEFAPTERQRRILLEGAALGELMTRNLQVNPRYTEVWWEGTSWYKSFDFDIPQETETLQQFDQRATWFYEAVGSSEGMVNPTPGAGQVYMTTKRDADGEMLRADRNYVLHVPADVPVGQFWSLTLYSENTRRPYDNGGTEISDVSLDSRMEQLQYNEDGSVDLYVGPDAPDGLESNHLETVGDDGWFVYFRLYAPEEGFFDKSFTLADFEIVE</sequence>
<dbReference type="Pfam" id="PF06863">
    <property type="entry name" value="DUF1254"/>
    <property type="match status" value="1"/>
</dbReference>